<accession>A0A369WQB8</accession>
<keyword evidence="3" id="KW-1185">Reference proteome</keyword>
<reference evidence="2 3" key="1">
    <citation type="submission" date="2018-07" db="EMBL/GenBank/DDBJ databases">
        <title>Motiliproteus coralliicola sp. nov., a bacterium isolated from Coral.</title>
        <authorList>
            <person name="Wang G."/>
        </authorList>
    </citation>
    <scope>NUCLEOTIDE SEQUENCE [LARGE SCALE GENOMIC DNA]</scope>
    <source>
        <strain evidence="2 3">C34</strain>
    </source>
</reference>
<protein>
    <submittedName>
        <fullName evidence="2">Glycerophosphodiester phosphodiesterase</fullName>
    </submittedName>
</protein>
<feature type="domain" description="GP-PDE" evidence="1">
    <location>
        <begin position="4"/>
        <end position="246"/>
    </location>
</feature>
<dbReference type="PANTHER" id="PTHR46211:SF14">
    <property type="entry name" value="GLYCEROPHOSPHODIESTER PHOSPHODIESTERASE"/>
    <property type="match status" value="1"/>
</dbReference>
<dbReference type="InterPro" id="IPR017946">
    <property type="entry name" value="PLC-like_Pdiesterase_TIM-brl"/>
</dbReference>
<dbReference type="Proteomes" id="UP000253769">
    <property type="component" value="Unassembled WGS sequence"/>
</dbReference>
<gene>
    <name evidence="2" type="ORF">DV711_01385</name>
</gene>
<evidence type="ECO:0000313" key="3">
    <source>
        <dbReference type="Proteomes" id="UP000253769"/>
    </source>
</evidence>
<dbReference type="PANTHER" id="PTHR46211">
    <property type="entry name" value="GLYCEROPHOSPHORYL DIESTER PHOSPHODIESTERASE"/>
    <property type="match status" value="1"/>
</dbReference>
<dbReference type="GO" id="GO:0006629">
    <property type="term" value="P:lipid metabolic process"/>
    <property type="evidence" value="ECO:0007669"/>
    <property type="project" value="InterPro"/>
</dbReference>
<organism evidence="2 3">
    <name type="scientific">Motiliproteus coralliicola</name>
    <dbReference type="NCBI Taxonomy" id="2283196"/>
    <lineage>
        <taxon>Bacteria</taxon>
        <taxon>Pseudomonadati</taxon>
        <taxon>Pseudomonadota</taxon>
        <taxon>Gammaproteobacteria</taxon>
        <taxon>Oceanospirillales</taxon>
        <taxon>Oceanospirillaceae</taxon>
        <taxon>Motiliproteus</taxon>
    </lineage>
</organism>
<name>A0A369WQB8_9GAMM</name>
<dbReference type="SUPFAM" id="SSF51695">
    <property type="entry name" value="PLC-like phosphodiesterases"/>
    <property type="match status" value="1"/>
</dbReference>
<dbReference type="InterPro" id="IPR030395">
    <property type="entry name" value="GP_PDE_dom"/>
</dbReference>
<dbReference type="Pfam" id="PF03009">
    <property type="entry name" value="GDPD"/>
    <property type="match status" value="1"/>
</dbReference>
<dbReference type="Gene3D" id="3.20.20.190">
    <property type="entry name" value="Phosphatidylinositol (PI) phosphodiesterase"/>
    <property type="match status" value="1"/>
</dbReference>
<dbReference type="PROSITE" id="PS51704">
    <property type="entry name" value="GP_PDE"/>
    <property type="match status" value="1"/>
</dbReference>
<evidence type="ECO:0000313" key="2">
    <source>
        <dbReference type="EMBL" id="RDE24270.1"/>
    </source>
</evidence>
<evidence type="ECO:0000259" key="1">
    <source>
        <dbReference type="PROSITE" id="PS51704"/>
    </source>
</evidence>
<dbReference type="EMBL" id="QQOH01000001">
    <property type="protein sequence ID" value="RDE24270.1"/>
    <property type="molecule type" value="Genomic_DNA"/>
</dbReference>
<comment type="caution">
    <text evidence="2">The sequence shown here is derived from an EMBL/GenBank/DDBJ whole genome shotgun (WGS) entry which is preliminary data.</text>
</comment>
<dbReference type="RefSeq" id="WP_114693854.1">
    <property type="nucleotide sequence ID" value="NZ_QQOH01000001.1"/>
</dbReference>
<proteinExistence type="predicted"/>
<dbReference type="GO" id="GO:0008081">
    <property type="term" value="F:phosphoric diester hydrolase activity"/>
    <property type="evidence" value="ECO:0007669"/>
    <property type="project" value="InterPro"/>
</dbReference>
<dbReference type="OrthoDB" id="9795622at2"/>
<sequence length="246" mass="28484">MVEIELIAHRGYPSRYPENTLPGFERSIAVGARYLEADLQFSAQATPYLFHDRQLDRLCGRAGQIHRLSDSQLSQCHPSHPERFGERYSQIELMSLESLVELVRRHPQICLFLELKRTLTQVLSPSRAVARILPLLEDIRPQVVLISFSIKLLQQARRQGWERVAPVLTRWYQLRHREVMALEPEWLFLNRLRVPLGLGPDPNQAVPIVLYESSDIEQARQLAGRGFRWLETDSIGEMLEAQRGML</sequence>
<dbReference type="AlphaFoldDB" id="A0A369WQB8"/>